<accession>A0ABX2IMM0</accession>
<dbReference type="RefSeq" id="WP_174135812.1">
    <property type="nucleotide sequence ID" value="NZ_JABUFE010000002.1"/>
</dbReference>
<organism evidence="2 3">
    <name type="scientific">Parasulfitobacter algicola</name>
    <dbReference type="NCBI Taxonomy" id="2614809"/>
    <lineage>
        <taxon>Bacteria</taxon>
        <taxon>Pseudomonadati</taxon>
        <taxon>Pseudomonadota</taxon>
        <taxon>Alphaproteobacteria</taxon>
        <taxon>Rhodobacterales</taxon>
        <taxon>Roseobacteraceae</taxon>
        <taxon>Parasulfitobacter</taxon>
    </lineage>
</organism>
<proteinExistence type="predicted"/>
<evidence type="ECO:0000313" key="3">
    <source>
        <dbReference type="Proteomes" id="UP000777935"/>
    </source>
</evidence>
<dbReference type="EMBL" id="JABUFE010000002">
    <property type="protein sequence ID" value="NSX54123.1"/>
    <property type="molecule type" value="Genomic_DNA"/>
</dbReference>
<evidence type="ECO:0000313" key="2">
    <source>
        <dbReference type="EMBL" id="NSX54123.1"/>
    </source>
</evidence>
<comment type="caution">
    <text evidence="2">The sequence shown here is derived from an EMBL/GenBank/DDBJ whole genome shotgun (WGS) entry which is preliminary data.</text>
</comment>
<feature type="coiled-coil region" evidence="1">
    <location>
        <begin position="77"/>
        <end position="111"/>
    </location>
</feature>
<keyword evidence="3" id="KW-1185">Reference proteome</keyword>
<keyword evidence="1" id="KW-0175">Coiled coil</keyword>
<gene>
    <name evidence="2" type="ORF">HRQ87_04840</name>
</gene>
<protein>
    <submittedName>
        <fullName evidence="2">Uncharacterized protein</fullName>
    </submittedName>
</protein>
<reference evidence="2 3" key="1">
    <citation type="submission" date="2020-06" db="EMBL/GenBank/DDBJ databases">
        <title>Sulfitobacter algicola sp. nov., isolated from green algae.</title>
        <authorList>
            <person name="Wang C."/>
        </authorList>
    </citation>
    <scope>NUCLEOTIDE SEQUENCE [LARGE SCALE GENOMIC DNA]</scope>
    <source>
        <strain evidence="2 3">1151</strain>
    </source>
</reference>
<evidence type="ECO:0000256" key="1">
    <source>
        <dbReference type="SAM" id="Coils"/>
    </source>
</evidence>
<sequence length="211" mass="22265">MSETLYYSKKQMSLTRRKTLLLGGAGVLATQVPTIAMAEGLISGPIAQASSTEFEAIVAALQNERASISLANESYLRERCQETLNALSAAIDEAERAVSTLRNETGSARNQALASSLGAIVSAIGLRLALAAAAGVTAPVSVTAAAVGLRICTLQAVTTPRTTCRDVFAPVMTPCSHVQISTLRLHLPVGYTTAANCIPMYFDLCWNFDVE</sequence>
<dbReference type="Proteomes" id="UP000777935">
    <property type="component" value="Unassembled WGS sequence"/>
</dbReference>
<name>A0ABX2IMM0_9RHOB</name>